<keyword evidence="8" id="KW-1185">Reference proteome</keyword>
<evidence type="ECO:0000256" key="3">
    <source>
        <dbReference type="ARBA" id="ARBA00022832"/>
    </source>
</evidence>
<keyword evidence="3" id="KW-0276">Fatty acid metabolism</keyword>
<comment type="catalytic activity">
    <reaction evidence="5">
        <text>a 4-saturated-(3S)-3-hydroxyacyl-CoA = a (3E)-enoyl-CoA + H2O</text>
        <dbReference type="Rhea" id="RHEA:20724"/>
        <dbReference type="ChEBI" id="CHEBI:15377"/>
        <dbReference type="ChEBI" id="CHEBI:58521"/>
        <dbReference type="ChEBI" id="CHEBI:137480"/>
        <dbReference type="EC" id="4.2.1.17"/>
    </reaction>
</comment>
<evidence type="ECO:0000313" key="8">
    <source>
        <dbReference type="Proteomes" id="UP000233766"/>
    </source>
</evidence>
<protein>
    <submittedName>
        <fullName evidence="7">Enoyl-CoA hydratase</fullName>
    </submittedName>
</protein>
<dbReference type="Pfam" id="PF00378">
    <property type="entry name" value="ECH_1"/>
    <property type="match status" value="1"/>
</dbReference>
<evidence type="ECO:0000256" key="4">
    <source>
        <dbReference type="ARBA" id="ARBA00023709"/>
    </source>
</evidence>
<dbReference type="OrthoDB" id="9790967at2"/>
<comment type="similarity">
    <text evidence="2 6">Belongs to the enoyl-CoA hydratase/isomerase family.</text>
</comment>
<name>A0A2N3VK53_9NOCA</name>
<dbReference type="InterPro" id="IPR001753">
    <property type="entry name" value="Enoyl-CoA_hydra/iso"/>
</dbReference>
<comment type="caution">
    <text evidence="7">The sequence shown here is derived from an EMBL/GenBank/DDBJ whole genome shotgun (WGS) entry which is preliminary data.</text>
</comment>
<dbReference type="InterPro" id="IPR014748">
    <property type="entry name" value="Enoyl-CoA_hydra_C"/>
</dbReference>
<dbReference type="GO" id="GO:0004300">
    <property type="term" value="F:enoyl-CoA hydratase activity"/>
    <property type="evidence" value="ECO:0007669"/>
    <property type="project" value="UniProtKB-EC"/>
</dbReference>
<dbReference type="PROSITE" id="PS00166">
    <property type="entry name" value="ENOYL_COA_HYDRATASE"/>
    <property type="match status" value="1"/>
</dbReference>
<dbReference type="InterPro" id="IPR029045">
    <property type="entry name" value="ClpP/crotonase-like_dom_sf"/>
</dbReference>
<reference evidence="7 8" key="1">
    <citation type="submission" date="2017-12" db="EMBL/GenBank/DDBJ databases">
        <title>Sequencing the genomes of 1000 Actinobacteria strains.</title>
        <authorList>
            <person name="Klenk H.-P."/>
        </authorList>
    </citation>
    <scope>NUCLEOTIDE SEQUENCE [LARGE SCALE GENOMIC DNA]</scope>
    <source>
        <strain evidence="7 8">DSM 44489</strain>
    </source>
</reference>
<evidence type="ECO:0000256" key="6">
    <source>
        <dbReference type="RuleBase" id="RU003707"/>
    </source>
</evidence>
<dbReference type="SUPFAM" id="SSF52096">
    <property type="entry name" value="ClpP/crotonase"/>
    <property type="match status" value="1"/>
</dbReference>
<sequence>MDPVLYDVEDGIATITFNRPDKLNSLLPESFDLLAQYSSEAQRDDDVQAIIVTGAGERAFSVGGDLATVIPRATAGENIVVRDPAKRFFSDVFKPVVAAVHGACIAGGLEIMLGTDLRIVSETATFGLAEVRVGVVPAGGSHVRLPRQIPWAIAMQMLLTGEPIDARRAYEVGLVNEVVPAADVLARARKLATSIAQCGPVAVRTAKEIAVRAMALEPAFALEHALGERVFRTDDAREGPLAFTEKRPPNFTGR</sequence>
<comment type="function">
    <text evidence="1">Could possibly oxidize fatty acids using specific components.</text>
</comment>
<evidence type="ECO:0000256" key="1">
    <source>
        <dbReference type="ARBA" id="ARBA00002994"/>
    </source>
</evidence>
<dbReference type="PANTHER" id="PTHR43802:SF1">
    <property type="entry name" value="IP11341P-RELATED"/>
    <property type="match status" value="1"/>
</dbReference>
<evidence type="ECO:0000256" key="2">
    <source>
        <dbReference type="ARBA" id="ARBA00005254"/>
    </source>
</evidence>
<gene>
    <name evidence="7" type="ORF">ATK86_6477</name>
</gene>
<dbReference type="AlphaFoldDB" id="A0A2N3VK53"/>
<dbReference type="GO" id="GO:0006631">
    <property type="term" value="P:fatty acid metabolic process"/>
    <property type="evidence" value="ECO:0007669"/>
    <property type="project" value="UniProtKB-KW"/>
</dbReference>
<dbReference type="Proteomes" id="UP000233766">
    <property type="component" value="Unassembled WGS sequence"/>
</dbReference>
<evidence type="ECO:0000313" key="7">
    <source>
        <dbReference type="EMBL" id="PKV81994.1"/>
    </source>
</evidence>
<evidence type="ECO:0000256" key="5">
    <source>
        <dbReference type="ARBA" id="ARBA00023717"/>
    </source>
</evidence>
<dbReference type="Gene3D" id="1.10.12.10">
    <property type="entry name" value="Lyase 2-enoyl-coa Hydratase, Chain A, domain 2"/>
    <property type="match status" value="1"/>
</dbReference>
<dbReference type="EMBL" id="PJMW01000002">
    <property type="protein sequence ID" value="PKV81994.1"/>
    <property type="molecule type" value="Genomic_DNA"/>
</dbReference>
<dbReference type="PANTHER" id="PTHR43802">
    <property type="entry name" value="ENOYL-COA HYDRATASE"/>
    <property type="match status" value="1"/>
</dbReference>
<dbReference type="InterPro" id="IPR018376">
    <property type="entry name" value="Enoyl-CoA_hyd/isom_CS"/>
</dbReference>
<dbReference type="RefSeq" id="WP_101467624.1">
    <property type="nucleotide sequence ID" value="NZ_PJMW01000002.1"/>
</dbReference>
<organism evidence="7 8">
    <name type="scientific">Nocardia fluminea</name>
    <dbReference type="NCBI Taxonomy" id="134984"/>
    <lineage>
        <taxon>Bacteria</taxon>
        <taxon>Bacillati</taxon>
        <taxon>Actinomycetota</taxon>
        <taxon>Actinomycetes</taxon>
        <taxon>Mycobacteriales</taxon>
        <taxon>Nocardiaceae</taxon>
        <taxon>Nocardia</taxon>
    </lineage>
</organism>
<proteinExistence type="inferred from homology"/>
<accession>A0A2N3VK53</accession>
<comment type="catalytic activity">
    <reaction evidence="4">
        <text>a (3S)-3-hydroxyacyl-CoA = a (2E)-enoyl-CoA + H2O</text>
        <dbReference type="Rhea" id="RHEA:16105"/>
        <dbReference type="ChEBI" id="CHEBI:15377"/>
        <dbReference type="ChEBI" id="CHEBI:57318"/>
        <dbReference type="ChEBI" id="CHEBI:58856"/>
        <dbReference type="EC" id="4.2.1.17"/>
    </reaction>
</comment>
<dbReference type="Gene3D" id="3.90.226.10">
    <property type="entry name" value="2-enoyl-CoA Hydratase, Chain A, domain 1"/>
    <property type="match status" value="1"/>
</dbReference>
<keyword evidence="3" id="KW-0443">Lipid metabolism</keyword>
<dbReference type="CDD" id="cd06558">
    <property type="entry name" value="crotonase-like"/>
    <property type="match status" value="1"/>
</dbReference>